<gene>
    <name evidence="1" type="ORF">HMPREF0201_02573</name>
</gene>
<reference evidence="1 2" key="1">
    <citation type="submission" date="2013-04" db="EMBL/GenBank/DDBJ databases">
        <authorList>
            <person name="Weinstock G."/>
            <person name="Sodergren E."/>
            <person name="Lobos E.A."/>
            <person name="Fulton L."/>
            <person name="Fulton R."/>
            <person name="Courtney L."/>
            <person name="Fronick C."/>
            <person name="O'Laughlin M."/>
            <person name="Godfrey J."/>
            <person name="Wilson R.M."/>
            <person name="Miner T."/>
            <person name="Farmer C."/>
            <person name="Delehaunty K."/>
            <person name="Cordes M."/>
            <person name="Minx P."/>
            <person name="Tomlinson C."/>
            <person name="Chen J."/>
            <person name="Wollam A."/>
            <person name="Pepin K.H."/>
            <person name="Palsikar V.B."/>
            <person name="Zhang X."/>
            <person name="Suruliraj S."/>
            <person name="Perna N.T."/>
            <person name="Plunkett G."/>
            <person name="Warren W."/>
            <person name="Mitreva M."/>
            <person name="Mardis E.R."/>
            <person name="Wilson R.K."/>
        </authorList>
    </citation>
    <scope>NUCLEOTIDE SEQUENCE [LARGE SCALE GENOMIC DNA]</scope>
    <source>
        <strain evidence="1 2">DSM 4568</strain>
    </source>
</reference>
<proteinExistence type="predicted"/>
<dbReference type="HOGENOM" id="CLU_2521538_0_0_6"/>
<evidence type="ECO:0000313" key="1">
    <source>
        <dbReference type="EMBL" id="EPF16218.1"/>
    </source>
</evidence>
<comment type="caution">
    <text evidence="1">The sequence shown here is derived from an EMBL/GenBank/DDBJ whole genome shotgun (WGS) entry which is preliminary data.</text>
</comment>
<evidence type="ECO:0000313" key="2">
    <source>
        <dbReference type="Proteomes" id="UP000014585"/>
    </source>
</evidence>
<dbReference type="Proteomes" id="UP000014585">
    <property type="component" value="Unassembled WGS sequence"/>
</dbReference>
<protein>
    <recommendedName>
        <fullName evidence="3">Cold-shock protein</fullName>
    </recommendedName>
</protein>
<accession>S3IR30</accession>
<evidence type="ECO:0008006" key="3">
    <source>
        <dbReference type="Google" id="ProtNLM"/>
    </source>
</evidence>
<dbReference type="EMBL" id="ATDT01000023">
    <property type="protein sequence ID" value="EPF16218.1"/>
    <property type="molecule type" value="Genomic_DNA"/>
</dbReference>
<dbReference type="AlphaFoldDB" id="S3IR30"/>
<name>S3IR30_9ENTR</name>
<dbReference type="Pfam" id="PF23641">
    <property type="entry name" value="YmcF-like"/>
    <property type="match status" value="1"/>
</dbReference>
<dbReference type="InterPro" id="IPR056946">
    <property type="entry name" value="YmcF-like"/>
</dbReference>
<dbReference type="STRING" id="566551.HMPREF0201_02573"/>
<organism evidence="1 2">
    <name type="scientific">Cedecea davisae DSM 4568</name>
    <dbReference type="NCBI Taxonomy" id="566551"/>
    <lineage>
        <taxon>Bacteria</taxon>
        <taxon>Pseudomonadati</taxon>
        <taxon>Pseudomonadota</taxon>
        <taxon>Gammaproteobacteria</taxon>
        <taxon>Enterobacterales</taxon>
        <taxon>Enterobacteriaceae</taxon>
        <taxon>Cedecea</taxon>
    </lineage>
</organism>
<sequence length="84" mass="9287">MIGWIFNNQKQESFILNLLFQCPSCGGSQYRTSSYDVRESNPHGAVCIFCKSAMQVSAHRPLNATFSGFSPLAQQALPSSQPRC</sequence>